<evidence type="ECO:0000256" key="1">
    <source>
        <dbReference type="SAM" id="MobiDB-lite"/>
    </source>
</evidence>
<dbReference type="InterPro" id="IPR028364">
    <property type="entry name" value="Ribosomal_uL1/biogenesis"/>
</dbReference>
<feature type="compositionally biased region" description="Acidic residues" evidence="1">
    <location>
        <begin position="586"/>
        <end position="599"/>
    </location>
</feature>
<comment type="caution">
    <text evidence="2">The sequence shown here is derived from an EMBL/GenBank/DDBJ whole genome shotgun (WGS) entry which is preliminary data.</text>
</comment>
<feature type="compositionally biased region" description="Polar residues" evidence="1">
    <location>
        <begin position="46"/>
        <end position="57"/>
    </location>
</feature>
<reference evidence="2" key="1">
    <citation type="submission" date="2020-07" db="EMBL/GenBank/DDBJ databases">
        <title>The High-quality genome of the commercially important snow crab, Chionoecetes opilio.</title>
        <authorList>
            <person name="Jeong J.-H."/>
            <person name="Ryu S."/>
        </authorList>
    </citation>
    <scope>NUCLEOTIDE SEQUENCE</scope>
    <source>
        <strain evidence="2">MADBK_172401_WGS</strain>
        <tissue evidence="2">Digestive gland</tissue>
    </source>
</reference>
<feature type="compositionally biased region" description="Basic residues" evidence="1">
    <location>
        <begin position="71"/>
        <end position="81"/>
    </location>
</feature>
<dbReference type="EMBL" id="JACEEZ010002207">
    <property type="protein sequence ID" value="KAG0728438.1"/>
    <property type="molecule type" value="Genomic_DNA"/>
</dbReference>
<dbReference type="Pfam" id="PF00687">
    <property type="entry name" value="Ribosomal_L1"/>
    <property type="match status" value="1"/>
</dbReference>
<evidence type="ECO:0000313" key="2">
    <source>
        <dbReference type="EMBL" id="KAG0728438.1"/>
    </source>
</evidence>
<accession>A0A8J4YHX4</accession>
<dbReference type="OrthoDB" id="10251727at2759"/>
<feature type="region of interest" description="Disordered" evidence="1">
    <location>
        <begin position="1"/>
        <end position="155"/>
    </location>
</feature>
<feature type="compositionally biased region" description="Basic and acidic residues" evidence="1">
    <location>
        <begin position="509"/>
        <end position="526"/>
    </location>
</feature>
<proteinExistence type="predicted"/>
<feature type="compositionally biased region" description="Basic and acidic residues" evidence="1">
    <location>
        <begin position="536"/>
        <end position="572"/>
    </location>
</feature>
<feature type="compositionally biased region" description="Polar residues" evidence="1">
    <location>
        <begin position="99"/>
        <end position="109"/>
    </location>
</feature>
<dbReference type="CDD" id="cd00403">
    <property type="entry name" value="Ribosomal_L1"/>
    <property type="match status" value="1"/>
</dbReference>
<feature type="compositionally biased region" description="Basic residues" evidence="1">
    <location>
        <begin position="19"/>
        <end position="32"/>
    </location>
</feature>
<dbReference type="Proteomes" id="UP000770661">
    <property type="component" value="Unassembled WGS sequence"/>
</dbReference>
<feature type="compositionally biased region" description="Basic residues" evidence="1">
    <location>
        <begin position="1"/>
        <end position="10"/>
    </location>
</feature>
<feature type="compositionally biased region" description="Basic residues" evidence="1">
    <location>
        <begin position="140"/>
        <end position="150"/>
    </location>
</feature>
<gene>
    <name evidence="2" type="primary">Rsl1d1</name>
    <name evidence="2" type="ORF">GWK47_032459</name>
</gene>
<dbReference type="SUPFAM" id="SSF56808">
    <property type="entry name" value="Ribosomal protein L1"/>
    <property type="match status" value="1"/>
</dbReference>
<dbReference type="Gene3D" id="3.40.50.790">
    <property type="match status" value="1"/>
</dbReference>
<organism evidence="2 3">
    <name type="scientific">Chionoecetes opilio</name>
    <name type="common">Atlantic snow crab</name>
    <name type="synonym">Cancer opilio</name>
    <dbReference type="NCBI Taxonomy" id="41210"/>
    <lineage>
        <taxon>Eukaryota</taxon>
        <taxon>Metazoa</taxon>
        <taxon>Ecdysozoa</taxon>
        <taxon>Arthropoda</taxon>
        <taxon>Crustacea</taxon>
        <taxon>Multicrustacea</taxon>
        <taxon>Malacostraca</taxon>
        <taxon>Eumalacostraca</taxon>
        <taxon>Eucarida</taxon>
        <taxon>Decapoda</taxon>
        <taxon>Pleocyemata</taxon>
        <taxon>Brachyura</taxon>
        <taxon>Eubrachyura</taxon>
        <taxon>Majoidea</taxon>
        <taxon>Majidae</taxon>
        <taxon>Chionoecetes</taxon>
    </lineage>
</organism>
<evidence type="ECO:0000313" key="3">
    <source>
        <dbReference type="Proteomes" id="UP000770661"/>
    </source>
</evidence>
<name>A0A8J4YHX4_CHIOP</name>
<protein>
    <submittedName>
        <fullName evidence="2">Ribosomal L1 domain-containing protein 1</fullName>
    </submittedName>
</protein>
<dbReference type="AlphaFoldDB" id="A0A8J4YHX4"/>
<keyword evidence="3" id="KW-1185">Reference proteome</keyword>
<feature type="region of interest" description="Disordered" evidence="1">
    <location>
        <begin position="495"/>
        <end position="639"/>
    </location>
</feature>
<sequence>MAKLPSKKTKPGASLAVSKVKKGPKKTLKKNSTKNIASRASPKPTKATNSTKNNASPASPKPTKGGLAVSKAKKGPKKTLKKNNTQNNASPSSPKPIKATNSTKNNASPASPKPSKATNTKPKATQMEKKNKKAYNPAKSQKKKRGRKAKSGSFPAKRNIILKRTRKPERVVDEAMMKKFSGQVKAVVKGKKKRPEVVDPEELISLDMLEAAVGGLRKLPATGKNEKKSLHDITDEDERFVYLQVTLCKLPRVTEDFHLYGPTTVSVYLPHSLVTDNTDVILITKDLQRGVKRDHTNSLDHFKERLHAHGATALVNEVIPLRQLKVEYKEYEAKRLLANRADVLLCDDTIMRFIPKFLSKHFYTKKKLPVQVNLKAKDLQKEVLRALAVSKLFFSMKGNSALMKVGRLSQTDEELRENVLAAVKKVATQAPGHWVNVQGLGLKLQETQSIPLYVNMESLNSVEPLPVKPLYPGEAVSGTLSTQPGKCITVFPDGTVTSMNIGRRTRPRLAKEAENIKNKTEETETKRGKKSKKEKKLAIVDNKEELPEAEEDSKKEAKKSSSKRKGDKEKKSNKTKKQKKTHGSDSDSDSGEEDLEEQEMTYLRQLTQRKEEESGGAQKEEEEEEGDVWGSESEMGESD</sequence>
<dbReference type="InterPro" id="IPR023674">
    <property type="entry name" value="Ribosomal_uL1-like"/>
</dbReference>
<dbReference type="InterPro" id="IPR016095">
    <property type="entry name" value="Ribosomal_uL1_3-a/b-sand"/>
</dbReference>